<dbReference type="AlphaFoldDB" id="A0A3P1ALB5"/>
<name>A0A3P1ALB5_9FLAO</name>
<dbReference type="Proteomes" id="UP000268372">
    <property type="component" value="Unassembled WGS sequence"/>
</dbReference>
<gene>
    <name evidence="2" type="ORF">EG242_14215</name>
</gene>
<dbReference type="InterPro" id="IPR025665">
    <property type="entry name" value="Beta-barrel_OMP_2"/>
</dbReference>
<sequence>MLEQVKNNSRNTFFSCLVAFFLVNAAQAQEWQIEGAAHLIQHQGSESLPLAKHSEGFSVGLGYSQYLNDNWSISTGVSYLGTELTFAASGVKGSTMEVDMENDPFEFRYNTGYFEESVKWQSFRIPLTVQYETPGIVRWYLRTGILYGIQAGTSKYRQKWNDLNTSGYYQQWDAELNGPEFAGFGKMGDRHTEGTVKLRNTFSWIVETGIKQTLSTTNDLYLGLFLEMGLNDMRSSKEATAQPVQYTPEIENPLTLNSVLDQAQYKDKTITPLTVGFKIRYAFEF</sequence>
<dbReference type="Pfam" id="PF13568">
    <property type="entry name" value="OMP_b-brl_2"/>
    <property type="match status" value="1"/>
</dbReference>
<evidence type="ECO:0000259" key="1">
    <source>
        <dbReference type="Pfam" id="PF13568"/>
    </source>
</evidence>
<evidence type="ECO:0000313" key="2">
    <source>
        <dbReference type="EMBL" id="RRA89808.1"/>
    </source>
</evidence>
<evidence type="ECO:0000313" key="3">
    <source>
        <dbReference type="Proteomes" id="UP000268372"/>
    </source>
</evidence>
<feature type="domain" description="Outer membrane protein beta-barrel" evidence="1">
    <location>
        <begin position="50"/>
        <end position="233"/>
    </location>
</feature>
<reference evidence="2 3" key="1">
    <citation type="submission" date="2018-11" db="EMBL/GenBank/DDBJ databases">
        <title>Flavobacterium sp. nov., YIM 102796 draft genome.</title>
        <authorList>
            <person name="Li G."/>
            <person name="Jiang Y."/>
        </authorList>
    </citation>
    <scope>NUCLEOTIDE SEQUENCE [LARGE SCALE GENOMIC DNA]</scope>
    <source>
        <strain evidence="2 3">YIM 102796</strain>
    </source>
</reference>
<protein>
    <submittedName>
        <fullName evidence="2">PorT family protein</fullName>
    </submittedName>
</protein>
<accession>A0A3P1ALB5</accession>
<dbReference type="EMBL" id="RQTJ01000053">
    <property type="protein sequence ID" value="RRA89808.1"/>
    <property type="molecule type" value="Genomic_DNA"/>
</dbReference>
<keyword evidence="3" id="KW-1185">Reference proteome</keyword>
<proteinExistence type="predicted"/>
<comment type="caution">
    <text evidence="2">The sequence shown here is derived from an EMBL/GenBank/DDBJ whole genome shotgun (WGS) entry which is preliminary data.</text>
</comment>
<organism evidence="2 3">
    <name type="scientific">Paenimyroides viscosum</name>
    <dbReference type="NCBI Taxonomy" id="2488729"/>
    <lineage>
        <taxon>Bacteria</taxon>
        <taxon>Pseudomonadati</taxon>
        <taxon>Bacteroidota</taxon>
        <taxon>Flavobacteriia</taxon>
        <taxon>Flavobacteriales</taxon>
        <taxon>Flavobacteriaceae</taxon>
        <taxon>Paenimyroides</taxon>
    </lineage>
</organism>